<dbReference type="PROSITE" id="PS51257">
    <property type="entry name" value="PROKAR_LIPOPROTEIN"/>
    <property type="match status" value="1"/>
</dbReference>
<feature type="transmembrane region" description="Helical" evidence="1">
    <location>
        <begin position="262"/>
        <end position="284"/>
    </location>
</feature>
<organism evidence="2 3">
    <name type="scientific">Mucilaginibacter dorajii</name>
    <dbReference type="NCBI Taxonomy" id="692994"/>
    <lineage>
        <taxon>Bacteria</taxon>
        <taxon>Pseudomonadati</taxon>
        <taxon>Bacteroidota</taxon>
        <taxon>Sphingobacteriia</taxon>
        <taxon>Sphingobacteriales</taxon>
        <taxon>Sphingobacteriaceae</taxon>
        <taxon>Mucilaginibacter</taxon>
    </lineage>
</organism>
<dbReference type="EMBL" id="BAAAZC010000027">
    <property type="protein sequence ID" value="GAA3982906.1"/>
    <property type="molecule type" value="Genomic_DNA"/>
</dbReference>
<feature type="transmembrane region" description="Helical" evidence="1">
    <location>
        <begin position="198"/>
        <end position="216"/>
    </location>
</feature>
<keyword evidence="1" id="KW-0472">Membrane</keyword>
<feature type="transmembrane region" description="Helical" evidence="1">
    <location>
        <begin position="222"/>
        <end position="241"/>
    </location>
</feature>
<feature type="transmembrane region" description="Helical" evidence="1">
    <location>
        <begin position="134"/>
        <end position="154"/>
    </location>
</feature>
<feature type="transmembrane region" description="Helical" evidence="1">
    <location>
        <begin position="324"/>
        <end position="357"/>
    </location>
</feature>
<sequence length="364" mass="42268">MRLPLTNVLIKVFAAGFYQVHMPILFFVFFVMVGCVPGNMLISYHESLMMTMCSSPVMLILVCGGWLIYIFKSWHYVAVQLLKPEKQFLFYSANAFERKKQLAGWGYTQAAIISPVIIYALLIIGVGIKHHFYLLPGIIVVFLCVSIYASALLYTRILNRLVDGSKQSLLLKLSSNWRKPYFSLYIYNVFDSLKVQYFITKGLSWLIISGVFYLFADVKTDIRVAGIAILAVITAHVVLIFEQRRFEETRLSFSRNLPYSRARLFINFIGVYFFLLLPETVWLFSRFSPVMALGLLWAGLSTAMLFHSLLYWFGLNMDKYIQYILALFIVLFWVIMFHLLWVLIPLNLGIAFLVFYFNYYSSEF</sequence>
<feature type="transmembrane region" description="Helical" evidence="1">
    <location>
        <begin position="107"/>
        <end position="128"/>
    </location>
</feature>
<keyword evidence="3" id="KW-1185">Reference proteome</keyword>
<evidence type="ECO:0000313" key="2">
    <source>
        <dbReference type="EMBL" id="GAA3982906.1"/>
    </source>
</evidence>
<feature type="transmembrane region" description="Helical" evidence="1">
    <location>
        <begin position="20"/>
        <end position="42"/>
    </location>
</feature>
<evidence type="ECO:0008006" key="4">
    <source>
        <dbReference type="Google" id="ProtNLM"/>
    </source>
</evidence>
<comment type="caution">
    <text evidence="2">The sequence shown here is derived from an EMBL/GenBank/DDBJ whole genome shotgun (WGS) entry which is preliminary data.</text>
</comment>
<name>A0ABP7QI64_9SPHI</name>
<keyword evidence="1" id="KW-0812">Transmembrane</keyword>
<feature type="transmembrane region" description="Helical" evidence="1">
    <location>
        <begin position="48"/>
        <end position="71"/>
    </location>
</feature>
<evidence type="ECO:0000313" key="3">
    <source>
        <dbReference type="Proteomes" id="UP001500742"/>
    </source>
</evidence>
<feature type="transmembrane region" description="Helical" evidence="1">
    <location>
        <begin position="290"/>
        <end position="312"/>
    </location>
</feature>
<evidence type="ECO:0000256" key="1">
    <source>
        <dbReference type="SAM" id="Phobius"/>
    </source>
</evidence>
<keyword evidence="1" id="KW-1133">Transmembrane helix</keyword>
<reference evidence="3" key="1">
    <citation type="journal article" date="2019" name="Int. J. Syst. Evol. Microbiol.">
        <title>The Global Catalogue of Microorganisms (GCM) 10K type strain sequencing project: providing services to taxonomists for standard genome sequencing and annotation.</title>
        <authorList>
            <consortium name="The Broad Institute Genomics Platform"/>
            <consortium name="The Broad Institute Genome Sequencing Center for Infectious Disease"/>
            <person name="Wu L."/>
            <person name="Ma J."/>
        </authorList>
    </citation>
    <scope>NUCLEOTIDE SEQUENCE [LARGE SCALE GENOMIC DNA]</scope>
    <source>
        <strain evidence="3">JCM 16601</strain>
    </source>
</reference>
<accession>A0ABP7QI64</accession>
<gene>
    <name evidence="2" type="ORF">GCM10022210_38110</name>
</gene>
<proteinExistence type="predicted"/>
<protein>
    <recommendedName>
        <fullName evidence="4">ABC transporter permease</fullName>
    </recommendedName>
</protein>
<dbReference type="Proteomes" id="UP001500742">
    <property type="component" value="Unassembled WGS sequence"/>
</dbReference>
<dbReference type="RefSeq" id="WP_259090262.1">
    <property type="nucleotide sequence ID" value="NZ_BAAAZC010000027.1"/>
</dbReference>